<proteinExistence type="predicted"/>
<feature type="domain" description="Integrase catalytic" evidence="3">
    <location>
        <begin position="111"/>
        <end position="298"/>
    </location>
</feature>
<dbReference type="InterPro" id="IPR036397">
    <property type="entry name" value="RNaseH_sf"/>
</dbReference>
<dbReference type="InterPro" id="IPR013103">
    <property type="entry name" value="RVT_2"/>
</dbReference>
<gene>
    <name evidence="4" type="primary">POLX_679</name>
    <name evidence="4" type="ORF">CK203_111927</name>
</gene>
<dbReference type="EMBL" id="QGNW01002713">
    <property type="protein sequence ID" value="RVW12295.1"/>
    <property type="molecule type" value="Genomic_DNA"/>
</dbReference>
<keyword evidence="2" id="KW-0378">Hydrolase</keyword>
<evidence type="ECO:0000256" key="1">
    <source>
        <dbReference type="ARBA" id="ARBA00022723"/>
    </source>
</evidence>
<organism evidence="4 5">
    <name type="scientific">Vitis vinifera</name>
    <name type="common">Grape</name>
    <dbReference type="NCBI Taxonomy" id="29760"/>
    <lineage>
        <taxon>Eukaryota</taxon>
        <taxon>Viridiplantae</taxon>
        <taxon>Streptophyta</taxon>
        <taxon>Embryophyta</taxon>
        <taxon>Tracheophyta</taxon>
        <taxon>Spermatophyta</taxon>
        <taxon>Magnoliopsida</taxon>
        <taxon>eudicotyledons</taxon>
        <taxon>Gunneridae</taxon>
        <taxon>Pentapetalae</taxon>
        <taxon>rosids</taxon>
        <taxon>Vitales</taxon>
        <taxon>Vitaceae</taxon>
        <taxon>Viteae</taxon>
        <taxon>Vitis</taxon>
    </lineage>
</organism>
<reference evidence="4 5" key="1">
    <citation type="journal article" date="2018" name="PLoS Genet.">
        <title>Population sequencing reveals clonal diversity and ancestral inbreeding in the grapevine cultivar Chardonnay.</title>
        <authorList>
            <person name="Roach M.J."/>
            <person name="Johnson D.L."/>
            <person name="Bohlmann J."/>
            <person name="van Vuuren H.J."/>
            <person name="Jones S.J."/>
            <person name="Pretorius I.S."/>
            <person name="Schmidt S.A."/>
            <person name="Borneman A.R."/>
        </authorList>
    </citation>
    <scope>NUCLEOTIDE SEQUENCE [LARGE SCALE GENOMIC DNA]</scope>
    <source>
        <strain evidence="5">cv. Chardonnay</strain>
        <tissue evidence="4">Leaf</tissue>
    </source>
</reference>
<dbReference type="InterPro" id="IPR057670">
    <property type="entry name" value="SH3_retrovirus"/>
</dbReference>
<dbReference type="InterPro" id="IPR001584">
    <property type="entry name" value="Integrase_cat-core"/>
</dbReference>
<dbReference type="InterPro" id="IPR039537">
    <property type="entry name" value="Retrotran_Ty1/copia-like"/>
</dbReference>
<dbReference type="InterPro" id="IPR012337">
    <property type="entry name" value="RNaseH-like_sf"/>
</dbReference>
<name>A0A438BMU5_VITVI</name>
<evidence type="ECO:0000313" key="4">
    <source>
        <dbReference type="EMBL" id="RVW12295.1"/>
    </source>
</evidence>
<dbReference type="Pfam" id="PF25597">
    <property type="entry name" value="SH3_retrovirus"/>
    <property type="match status" value="1"/>
</dbReference>
<sequence>MMEQGENVTFLMQKKGKSQANRKGKHQIPPKADIKKDEKCFFCKKKEHVKKKCLKFQIWLEKKDNPTSFVCYESNMVNVNTNTWWIDFGSTIHISNSLQGHISIDRIKRLVNDDEVLSTLYFIDFETCVDCIKEKQTNKLKKGATRSSAILEIIHIDICSLDMDSHALDAFKVFKAKIEKQCGKQIKIVRSDRDGEYYGRYMEIGQAPGPFSKFLQEHGIVAQYTMPGSPYQNCVAERRNRTLLDMVRSMLSSSKLPRFLWTEALKTTMYILNRVPTKGCSFEVTINNSKEKKLDPRTISGYFIGYSERSKGGSDQFGNIVSDIDHTESQPSTSSDKLFIMHNTPQVQMGVEQTIAEELHDTYEQQVEPHTYLEDNGATLRRSTQTKRSTILSDYVVYLQESDYNIRAENDPEFFSQAMSCKESELCYNSIKDEMSSMRCNDVWDLIELPNGAKAIGCKWVFKTKKDSLGNIERYKVRLVAKGFT</sequence>
<accession>A0A438BMU5</accession>
<dbReference type="GO" id="GO:0046872">
    <property type="term" value="F:metal ion binding"/>
    <property type="evidence" value="ECO:0007669"/>
    <property type="project" value="UniProtKB-KW"/>
</dbReference>
<protein>
    <submittedName>
        <fullName evidence="4">Retrovirus-related Pol polyprotein from transposon TNT 1-94</fullName>
    </submittedName>
</protein>
<dbReference type="Gene3D" id="3.30.420.10">
    <property type="entry name" value="Ribonuclease H-like superfamily/Ribonuclease H"/>
    <property type="match status" value="1"/>
</dbReference>
<dbReference type="Pfam" id="PF07727">
    <property type="entry name" value="RVT_2"/>
    <property type="match status" value="1"/>
</dbReference>
<dbReference type="PROSITE" id="PS50994">
    <property type="entry name" value="INTEGRASE"/>
    <property type="match status" value="1"/>
</dbReference>
<dbReference type="GO" id="GO:0003676">
    <property type="term" value="F:nucleic acid binding"/>
    <property type="evidence" value="ECO:0007669"/>
    <property type="project" value="InterPro"/>
</dbReference>
<dbReference type="PANTHER" id="PTHR42648">
    <property type="entry name" value="TRANSPOSASE, PUTATIVE-RELATED"/>
    <property type="match status" value="1"/>
</dbReference>
<dbReference type="GO" id="GO:0016787">
    <property type="term" value="F:hydrolase activity"/>
    <property type="evidence" value="ECO:0007669"/>
    <property type="project" value="UniProtKB-KW"/>
</dbReference>
<evidence type="ECO:0000256" key="2">
    <source>
        <dbReference type="ARBA" id="ARBA00022801"/>
    </source>
</evidence>
<comment type="caution">
    <text evidence="4">The sequence shown here is derived from an EMBL/GenBank/DDBJ whole genome shotgun (WGS) entry which is preliminary data.</text>
</comment>
<dbReference type="PANTHER" id="PTHR42648:SF28">
    <property type="entry name" value="TRANSPOSON-ENCODED PROTEIN WITH RIBONUCLEASE H-LIKE AND RETROVIRUS ZINC FINGER-LIKE DOMAINS"/>
    <property type="match status" value="1"/>
</dbReference>
<dbReference type="SUPFAM" id="SSF53098">
    <property type="entry name" value="Ribonuclease H-like"/>
    <property type="match status" value="1"/>
</dbReference>
<dbReference type="AlphaFoldDB" id="A0A438BMU5"/>
<evidence type="ECO:0000313" key="5">
    <source>
        <dbReference type="Proteomes" id="UP000288805"/>
    </source>
</evidence>
<evidence type="ECO:0000259" key="3">
    <source>
        <dbReference type="PROSITE" id="PS50994"/>
    </source>
</evidence>
<dbReference type="GO" id="GO:0015074">
    <property type="term" value="P:DNA integration"/>
    <property type="evidence" value="ECO:0007669"/>
    <property type="project" value="InterPro"/>
</dbReference>
<dbReference type="Proteomes" id="UP000288805">
    <property type="component" value="Unassembled WGS sequence"/>
</dbReference>
<keyword evidence="1" id="KW-0479">Metal-binding</keyword>